<name>A0A7W8L9N8_9BURK</name>
<evidence type="ECO:0000313" key="3">
    <source>
        <dbReference type="Proteomes" id="UP000592820"/>
    </source>
</evidence>
<feature type="transmembrane region" description="Helical" evidence="1">
    <location>
        <begin position="71"/>
        <end position="94"/>
    </location>
</feature>
<keyword evidence="1" id="KW-1133">Transmembrane helix</keyword>
<dbReference type="EMBL" id="JACHDE010000010">
    <property type="protein sequence ID" value="MBB5402949.1"/>
    <property type="molecule type" value="Genomic_DNA"/>
</dbReference>
<organism evidence="2 3">
    <name type="scientific">Paraburkholderia youngii</name>
    <dbReference type="NCBI Taxonomy" id="2782701"/>
    <lineage>
        <taxon>Bacteria</taxon>
        <taxon>Pseudomonadati</taxon>
        <taxon>Pseudomonadota</taxon>
        <taxon>Betaproteobacteria</taxon>
        <taxon>Burkholderiales</taxon>
        <taxon>Burkholderiaceae</taxon>
        <taxon>Paraburkholderia</taxon>
    </lineage>
</organism>
<gene>
    <name evidence="2" type="ORF">HDG41_005035</name>
</gene>
<accession>A0A7W8L9N8</accession>
<dbReference type="Proteomes" id="UP000592820">
    <property type="component" value="Unassembled WGS sequence"/>
</dbReference>
<keyword evidence="1" id="KW-0472">Membrane</keyword>
<proteinExistence type="predicted"/>
<feature type="transmembrane region" description="Helical" evidence="1">
    <location>
        <begin position="29"/>
        <end position="51"/>
    </location>
</feature>
<protein>
    <submittedName>
        <fullName evidence="2">Uncharacterized protein</fullName>
    </submittedName>
</protein>
<evidence type="ECO:0000313" key="2">
    <source>
        <dbReference type="EMBL" id="MBB5402949.1"/>
    </source>
</evidence>
<reference evidence="2 3" key="1">
    <citation type="submission" date="2020-08" db="EMBL/GenBank/DDBJ databases">
        <title>Genomic Encyclopedia of Type Strains, Phase IV (KMG-V): Genome sequencing to study the core and pangenomes of soil and plant-associated prokaryotes.</title>
        <authorList>
            <person name="Whitman W."/>
        </authorList>
    </citation>
    <scope>NUCLEOTIDE SEQUENCE [LARGE SCALE GENOMIC DNA]</scope>
    <source>
        <strain evidence="2 3">JPY162</strain>
    </source>
</reference>
<evidence type="ECO:0000256" key="1">
    <source>
        <dbReference type="SAM" id="Phobius"/>
    </source>
</evidence>
<keyword evidence="1" id="KW-0812">Transmembrane</keyword>
<comment type="caution">
    <text evidence="2">The sequence shown here is derived from an EMBL/GenBank/DDBJ whole genome shotgun (WGS) entry which is preliminary data.</text>
</comment>
<dbReference type="AlphaFoldDB" id="A0A7W8L9N8"/>
<sequence length="100" mass="10856">MHSKRSRGARVECTKLLKPGANVFYPLQYLALNVAFVLQLPCAVCFLFVILCLRSMAAMSRSPSALKVLKVLVLTLVLTLVAVGIPIGVFGLLVKLFSHA</sequence>